<feature type="region of interest" description="Disordered" evidence="5">
    <location>
        <begin position="1088"/>
        <end position="1115"/>
    </location>
</feature>
<dbReference type="InterPro" id="IPR014030">
    <property type="entry name" value="Ketoacyl_synth_N"/>
</dbReference>
<dbReference type="InterPro" id="IPR020841">
    <property type="entry name" value="PKS_Beta-ketoAc_synthase_dom"/>
</dbReference>
<dbReference type="InterPro" id="IPR014031">
    <property type="entry name" value="Ketoacyl_synth_C"/>
</dbReference>
<dbReference type="InterPro" id="IPR016036">
    <property type="entry name" value="Malonyl_transacylase_ACP-bd"/>
</dbReference>
<feature type="domain" description="Ketosynthase family 3 (KS3)" evidence="7">
    <location>
        <begin position="9"/>
        <end position="468"/>
    </location>
</feature>
<dbReference type="Pfam" id="PF00109">
    <property type="entry name" value="ketoacyl-synt"/>
    <property type="match status" value="1"/>
</dbReference>
<organism evidence="8 9">
    <name type="scientific">Pontibacter silvestris</name>
    <dbReference type="NCBI Taxonomy" id="2305183"/>
    <lineage>
        <taxon>Bacteria</taxon>
        <taxon>Pseudomonadati</taxon>
        <taxon>Bacteroidota</taxon>
        <taxon>Cytophagia</taxon>
        <taxon>Cytophagales</taxon>
        <taxon>Hymenobacteraceae</taxon>
        <taxon>Pontibacter</taxon>
    </lineage>
</organism>
<feature type="domain" description="Carrier" evidence="6">
    <location>
        <begin position="1293"/>
        <end position="1370"/>
    </location>
</feature>
<dbReference type="RefSeq" id="WP_229962509.1">
    <property type="nucleotide sequence ID" value="NZ_JAJJWI010000024.1"/>
</dbReference>
<dbReference type="CDD" id="cd00833">
    <property type="entry name" value="PKS"/>
    <property type="match status" value="1"/>
</dbReference>
<name>A0ABW4X5X3_9BACT</name>
<evidence type="ECO:0000256" key="4">
    <source>
        <dbReference type="SAM" id="Coils"/>
    </source>
</evidence>
<dbReference type="PROSITE" id="PS52004">
    <property type="entry name" value="KS3_2"/>
    <property type="match status" value="1"/>
</dbReference>
<dbReference type="InterPro" id="IPR036736">
    <property type="entry name" value="ACP-like_sf"/>
</dbReference>
<dbReference type="SMART" id="SM00825">
    <property type="entry name" value="PKS_KS"/>
    <property type="match status" value="1"/>
</dbReference>
<dbReference type="InterPro" id="IPR004432">
    <property type="entry name" value="Omega_3_polyunsat_FA_synth"/>
</dbReference>
<evidence type="ECO:0000256" key="5">
    <source>
        <dbReference type="SAM" id="MobiDB-lite"/>
    </source>
</evidence>
<dbReference type="Gene3D" id="1.10.1200.10">
    <property type="entry name" value="ACP-like"/>
    <property type="match status" value="2"/>
</dbReference>
<sequence length="1379" mass="150545">MNNHLSLQQTPVAIIGMSGLFAGSQNLEAFWENIVEQANCITEVPSSRWNIEDYYDPDPKKADKTYSKVGGFLPDIDFDPLEFGLPPNILEVTDSSQILSLIMAKQALEDAKYVGDRFTEQIRRNTGIILGVGGAQKLSGPLSSRLQYPIWRKVLSQYGLSDEAIEEVVEKMKTAYVSWQENAFPGFLGNVIAGRIANRFDLGGTNCVVDAACAASLSAIKMSIQELLEHRCDMMITGGVDTDNTPMAYMSFSKTPAFSKRNRSTPFDAEADGIVIGEGIGMLVMKRLADAERDGDTIYAVIKGIGSSSDGKNSSIYAPVSEGQQLAMQRAYNEAGYSPATVGLLEAHGTGTPTGDRVEFHSISSVFEGADAEQQKIALGSVKSQIGHTKTAAGAASLIKTTLALHHKVLPPTINVKKPNPAFGIESSPFYINTQLRPWIQSMSSTPRRASVSAFGFGGTNFHMTLEEYQPEHKNAYRNWSPYHSCVLYANDYESLKDKCLEVLNATQQSKAFKPLPVPVSVPQESPRLGFAYKNKTELLERLTISLQTLQQANPAKSWDHPKGISYSPQGMKPGSKIAVLFSGQGSQYLNMGRNLSCLYPEFRQNFQHADEIMHTMYGQTVSDKVYPVPAFDDATLQKQEQTLTQTQYAQPAIGVMSMSMYNMLMKAGFEPDMVGGHSFGELTALWASGVINEDDYLKLACLRGQVMAQAAKGEDAGGMLAVQADVETVKKVIREEQLSLDLSNINAPDQVVLGGSTDEVRGAVAIFDKYKINAKVLPVSAAFHTHRLKDAQRPLADAISSTEFKNPKYAIYSNMEGQAYPATGATIQQKFKEHMLSTVQFQKQIENMYEAGARVFVEVGPRNILSKLVQSTLQNSDYKAISINNHPKPDSAMLYQLALAQLLVAGVSLDAADQFKLEPDQLDTYKPKMKVQISASNYVSEKSKEQWEQALQESSDKVSAPNIKIEVVQLTEPAKQPTIATNGKATLADQKTVAASAPSEEVANTVHSKKHIIQKQLDLMEEMLKFHQQQQAALEQHRILLEAYKEQISQLFSEEHTNGHDVKEAVSPNTAAMPALPDALTSLTSNGNGHHTTNGHQMNGHSTKNGHQVSNGQQHQQKIVPEAKPIISEPVAVQPEMPVNSNAAISEAPILALIAEKTGYPAEMLSLDMELVSDLGIDSIKQVEIFGALREQYPVLEQYQTEALFQIKTISDIVDKVNQHFASPPQAVAAAEPSENIASPSVPEESLLKPVDHTSNIVDKQEASSPVTETVGQVLHKPAPTPPAPAPGLNADAVTEALLALIAEKTGYPAEMLSLDMELTADLGIDSIKQVEIMGAVREKYHTLSKMGPEQLIGLKTISDVIDLIMYGTEKKVLTTAL</sequence>
<evidence type="ECO:0000313" key="8">
    <source>
        <dbReference type="EMBL" id="MFD2069492.1"/>
    </source>
</evidence>
<comment type="caution">
    <text evidence="8">The sequence shown here is derived from an EMBL/GenBank/DDBJ whole genome shotgun (WGS) entry which is preliminary data.</text>
</comment>
<dbReference type="Pfam" id="PF02801">
    <property type="entry name" value="Ketoacyl-synt_C"/>
    <property type="match status" value="1"/>
</dbReference>
<dbReference type="InterPro" id="IPR001227">
    <property type="entry name" value="Ac_transferase_dom_sf"/>
</dbReference>
<evidence type="ECO:0000259" key="6">
    <source>
        <dbReference type="PROSITE" id="PS50075"/>
    </source>
</evidence>
<keyword evidence="9" id="KW-1185">Reference proteome</keyword>
<dbReference type="Proteomes" id="UP001597369">
    <property type="component" value="Unassembled WGS sequence"/>
</dbReference>
<dbReference type="SUPFAM" id="SSF52151">
    <property type="entry name" value="FabD/lysophospholipase-like"/>
    <property type="match status" value="1"/>
</dbReference>
<dbReference type="Gene3D" id="3.40.366.10">
    <property type="entry name" value="Malonyl-Coenzyme A Acyl Carrier Protein, domain 2"/>
    <property type="match status" value="1"/>
</dbReference>
<keyword evidence="4" id="KW-0175">Coiled coil</keyword>
<evidence type="ECO:0000256" key="1">
    <source>
        <dbReference type="ARBA" id="ARBA00022450"/>
    </source>
</evidence>
<evidence type="ECO:0000256" key="2">
    <source>
        <dbReference type="ARBA" id="ARBA00022553"/>
    </source>
</evidence>
<dbReference type="Gene3D" id="3.40.47.10">
    <property type="match status" value="1"/>
</dbReference>
<keyword evidence="3" id="KW-0808">Transferase</keyword>
<dbReference type="InterPro" id="IPR016035">
    <property type="entry name" value="Acyl_Trfase/lysoPLipase"/>
</dbReference>
<keyword evidence="1" id="KW-0596">Phosphopantetheine</keyword>
<dbReference type="SUPFAM" id="SSF53901">
    <property type="entry name" value="Thiolase-like"/>
    <property type="match status" value="1"/>
</dbReference>
<dbReference type="SUPFAM" id="SSF55048">
    <property type="entry name" value="Probable ACP-binding domain of malonyl-CoA ACP transacylase"/>
    <property type="match status" value="1"/>
</dbReference>
<feature type="domain" description="Carrier" evidence="6">
    <location>
        <begin position="1142"/>
        <end position="1222"/>
    </location>
</feature>
<dbReference type="InterPro" id="IPR014043">
    <property type="entry name" value="Acyl_transferase_dom"/>
</dbReference>
<dbReference type="PANTHER" id="PTHR43074">
    <property type="entry name" value="OMEGA-3 POLYUNSATURATED FATTY ACID SYNTHASE PFAB-RELATED"/>
    <property type="match status" value="1"/>
</dbReference>
<proteinExistence type="predicted"/>
<dbReference type="InterPro" id="IPR009081">
    <property type="entry name" value="PP-bd_ACP"/>
</dbReference>
<dbReference type="Pfam" id="PF00550">
    <property type="entry name" value="PP-binding"/>
    <property type="match status" value="2"/>
</dbReference>
<dbReference type="SMART" id="SM00827">
    <property type="entry name" value="PKS_AT"/>
    <property type="match status" value="1"/>
</dbReference>
<reference evidence="9" key="1">
    <citation type="journal article" date="2019" name="Int. J. Syst. Evol. Microbiol.">
        <title>The Global Catalogue of Microorganisms (GCM) 10K type strain sequencing project: providing services to taxonomists for standard genome sequencing and annotation.</title>
        <authorList>
            <consortium name="The Broad Institute Genomics Platform"/>
            <consortium name="The Broad Institute Genome Sequencing Center for Infectious Disease"/>
            <person name="Wu L."/>
            <person name="Ma J."/>
        </authorList>
    </citation>
    <scope>NUCLEOTIDE SEQUENCE [LARGE SCALE GENOMIC DNA]</scope>
    <source>
        <strain evidence="9">JCM 16545</strain>
    </source>
</reference>
<dbReference type="EMBL" id="JBHUHV010000064">
    <property type="protein sequence ID" value="MFD2069492.1"/>
    <property type="molecule type" value="Genomic_DNA"/>
</dbReference>
<dbReference type="PROSITE" id="PS00606">
    <property type="entry name" value="KS3_1"/>
    <property type="match status" value="1"/>
</dbReference>
<dbReference type="InterPro" id="IPR016039">
    <property type="entry name" value="Thiolase-like"/>
</dbReference>
<accession>A0ABW4X5X3</accession>
<dbReference type="SUPFAM" id="SSF47336">
    <property type="entry name" value="ACP-like"/>
    <property type="match status" value="2"/>
</dbReference>
<dbReference type="InterPro" id="IPR018201">
    <property type="entry name" value="Ketoacyl_synth_AS"/>
</dbReference>
<dbReference type="NCBIfam" id="TIGR02813">
    <property type="entry name" value="omega_3_PfaA"/>
    <property type="match status" value="1"/>
</dbReference>
<evidence type="ECO:0000313" key="9">
    <source>
        <dbReference type="Proteomes" id="UP001597369"/>
    </source>
</evidence>
<protein>
    <submittedName>
        <fullName evidence="8">Type I polyketide synthase</fullName>
    </submittedName>
</protein>
<dbReference type="PANTHER" id="PTHR43074:SF1">
    <property type="entry name" value="BETA-KETOACYL SYNTHASE FAMILY PROTEIN-RELATED"/>
    <property type="match status" value="1"/>
</dbReference>
<gene>
    <name evidence="8" type="ORF">ACFSKU_21610</name>
</gene>
<evidence type="ECO:0000256" key="3">
    <source>
        <dbReference type="ARBA" id="ARBA00022679"/>
    </source>
</evidence>
<dbReference type="Pfam" id="PF00698">
    <property type="entry name" value="Acyl_transf_1"/>
    <property type="match status" value="1"/>
</dbReference>
<evidence type="ECO:0000259" key="7">
    <source>
        <dbReference type="PROSITE" id="PS52004"/>
    </source>
</evidence>
<feature type="coiled-coil region" evidence="4">
    <location>
        <begin position="1018"/>
        <end position="1055"/>
    </location>
</feature>
<dbReference type="InterPro" id="IPR052568">
    <property type="entry name" value="PKS-FAS_Synthase"/>
</dbReference>
<dbReference type="PROSITE" id="PS50075">
    <property type="entry name" value="CARRIER"/>
    <property type="match status" value="2"/>
</dbReference>
<keyword evidence="2" id="KW-0597">Phosphoprotein</keyword>